<evidence type="ECO:0000256" key="1">
    <source>
        <dbReference type="SAM" id="MobiDB-lite"/>
    </source>
</evidence>
<comment type="caution">
    <text evidence="2">The sequence shown here is derived from an EMBL/GenBank/DDBJ whole genome shotgun (WGS) entry which is preliminary data.</text>
</comment>
<accession>A0A2T7P1N6</accession>
<protein>
    <submittedName>
        <fullName evidence="2">Uncharacterized protein</fullName>
    </submittedName>
</protein>
<reference evidence="2 3" key="1">
    <citation type="submission" date="2018-04" db="EMBL/GenBank/DDBJ databases">
        <title>The genome of golden apple snail Pomacea canaliculata provides insight into stress tolerance and invasive adaptation.</title>
        <authorList>
            <person name="Liu C."/>
            <person name="Liu B."/>
            <person name="Ren Y."/>
            <person name="Zhang Y."/>
            <person name="Wang H."/>
            <person name="Li S."/>
            <person name="Jiang F."/>
            <person name="Yin L."/>
            <person name="Zhang G."/>
            <person name="Qian W."/>
            <person name="Fan W."/>
        </authorList>
    </citation>
    <scope>NUCLEOTIDE SEQUENCE [LARGE SCALE GENOMIC DNA]</scope>
    <source>
        <strain evidence="2">SZHN2017</strain>
        <tissue evidence="2">Muscle</tissue>
    </source>
</reference>
<feature type="compositionally biased region" description="Basic and acidic residues" evidence="1">
    <location>
        <begin position="29"/>
        <end position="59"/>
    </location>
</feature>
<evidence type="ECO:0000313" key="2">
    <source>
        <dbReference type="EMBL" id="PVD27335.1"/>
    </source>
</evidence>
<feature type="region of interest" description="Disordered" evidence="1">
    <location>
        <begin position="1"/>
        <end position="96"/>
    </location>
</feature>
<dbReference type="AlphaFoldDB" id="A0A2T7P1N6"/>
<keyword evidence="3" id="KW-1185">Reference proteome</keyword>
<dbReference type="EMBL" id="PZQS01000007">
    <property type="protein sequence ID" value="PVD27335.1"/>
    <property type="molecule type" value="Genomic_DNA"/>
</dbReference>
<organism evidence="2 3">
    <name type="scientific">Pomacea canaliculata</name>
    <name type="common">Golden apple snail</name>
    <dbReference type="NCBI Taxonomy" id="400727"/>
    <lineage>
        <taxon>Eukaryota</taxon>
        <taxon>Metazoa</taxon>
        <taxon>Spiralia</taxon>
        <taxon>Lophotrochozoa</taxon>
        <taxon>Mollusca</taxon>
        <taxon>Gastropoda</taxon>
        <taxon>Caenogastropoda</taxon>
        <taxon>Architaenioglossa</taxon>
        <taxon>Ampullarioidea</taxon>
        <taxon>Ampullariidae</taxon>
        <taxon>Pomacea</taxon>
    </lineage>
</organism>
<evidence type="ECO:0000313" key="3">
    <source>
        <dbReference type="Proteomes" id="UP000245119"/>
    </source>
</evidence>
<name>A0A2T7P1N6_POMCA</name>
<gene>
    <name evidence="2" type="ORF">C0Q70_12491</name>
</gene>
<sequence>MYSVGAGAGSPRSAGLIRGTARVAGPRGASRDDQTRETARKSEIEGEREKVREREEKAAKLQQPGRQESGHRGENSMDSLPGGLTMNSLMNMALLV</sequence>
<proteinExistence type="predicted"/>
<dbReference type="Proteomes" id="UP000245119">
    <property type="component" value="Linkage Group LG7"/>
</dbReference>